<protein>
    <submittedName>
        <fullName evidence="1">Uncharacterized protein</fullName>
    </submittedName>
</protein>
<name>I9VWZ0_HELPX</name>
<reference evidence="1 2" key="1">
    <citation type="journal article" date="2013" name="Pathog. Dis.">
        <title>Genome sequences of 65 Helicobacter pylori strains isolated from asymptomatic individuals and patients with gastric cancer, peptic ulcer disease, or gastritis.</title>
        <authorList>
            <person name="Blanchard T.G."/>
            <person name="Czinn S.J."/>
            <person name="Correa P."/>
            <person name="Nakazawa T."/>
            <person name="Keelan M."/>
            <person name="Morningstar L."/>
            <person name="Santana-Cruz I."/>
            <person name="Maroo A."/>
            <person name="McCracken C."/>
            <person name="Shefchek K."/>
            <person name="Daugherty S."/>
            <person name="Song Y."/>
            <person name="Fraser C.M."/>
            <person name="Fricke W.F."/>
        </authorList>
    </citation>
    <scope>NUCLEOTIDE SEQUENCE [LARGE SCALE GENOMIC DNA]</scope>
    <source>
        <strain evidence="1 2">Hp P-2</strain>
    </source>
</reference>
<evidence type="ECO:0000313" key="1">
    <source>
        <dbReference type="EMBL" id="EJB98226.1"/>
    </source>
</evidence>
<dbReference type="EMBL" id="AKPJ01000004">
    <property type="protein sequence ID" value="EJB98226.1"/>
    <property type="molecule type" value="Genomic_DNA"/>
</dbReference>
<organism evidence="1 2">
    <name type="scientific">Helicobacter pylori Hp P-2</name>
    <dbReference type="NCBI Taxonomy" id="992073"/>
    <lineage>
        <taxon>Bacteria</taxon>
        <taxon>Pseudomonadati</taxon>
        <taxon>Campylobacterota</taxon>
        <taxon>Epsilonproteobacteria</taxon>
        <taxon>Campylobacterales</taxon>
        <taxon>Helicobacteraceae</taxon>
        <taxon>Helicobacter</taxon>
    </lineage>
</organism>
<comment type="caution">
    <text evidence="1">The sequence shown here is derived from an EMBL/GenBank/DDBJ whole genome shotgun (WGS) entry which is preliminary data.</text>
</comment>
<dbReference type="PATRIC" id="fig|992073.3.peg.1533"/>
<evidence type="ECO:0000313" key="2">
    <source>
        <dbReference type="Proteomes" id="UP000004326"/>
    </source>
</evidence>
<proteinExistence type="predicted"/>
<accession>I9VWZ0</accession>
<sequence length="132" mass="15573">MTDNAREYYFSTLHHLALLYLYLIPCIEEVFDNNNYSIQTNQIQEISKDIFKAGSKNNNHEACSYALYFSLKYDFEMEKTCHSMALESNDCIFMLLGYLRAKKDSEGFAIDEYLKRAETMIKLEDRTYIHVC</sequence>
<dbReference type="Proteomes" id="UP000004326">
    <property type="component" value="Unassembled WGS sequence"/>
</dbReference>
<dbReference type="AlphaFoldDB" id="I9VWZ0"/>
<gene>
    <name evidence="1" type="ORF">HPHPP2_1581</name>
</gene>